<organism evidence="1">
    <name type="scientific">Oikopleura dioica</name>
    <name type="common">Tunicate</name>
    <dbReference type="NCBI Taxonomy" id="34765"/>
    <lineage>
        <taxon>Eukaryota</taxon>
        <taxon>Metazoa</taxon>
        <taxon>Chordata</taxon>
        <taxon>Tunicata</taxon>
        <taxon>Appendicularia</taxon>
        <taxon>Copelata</taxon>
        <taxon>Oikopleuridae</taxon>
        <taxon>Oikopleura</taxon>
    </lineage>
</organism>
<gene>
    <name evidence="1" type="ORF">GSOID_T00027730001</name>
</gene>
<dbReference type="EMBL" id="FN657901">
    <property type="protein sequence ID" value="CBY43156.1"/>
    <property type="molecule type" value="Genomic_DNA"/>
</dbReference>
<sequence length="370" mass="42115">MYMWMIDELMESVVSDDVWMPNEIVDMMWAKLTPKLKSSKGHSSVVYLNRTSERMNRPAVGTVIGKRMVLTGLDACYSDVTLEKVEKWADYIGLEKFHEHLMWGSNENIFDNYDQFYMRFGKPAEGMSVLIDGQEHFPTGAMKIPSTKTRADLSDHFPFTDAQDVYENYVKVAPAARCLLFFDEKLPVMPACNPMDDGQIGRAKVMTTHEFAQKNNVVLGQMPEGFEDPQEAAMIGKAYQQIIDKRFWNKVADMETPCIHKEPKQCFMVSFCNWSKGMKSIPVDLVLGEECINKYGEQRCKEESFATFEWDQSWGLPAVSAPLLCAENGSVTLRGTFESLDEEGIANFKGHDNNLLEMLAIKDMKALYSN</sequence>
<dbReference type="Proteomes" id="UP000011014">
    <property type="component" value="Unassembled WGS sequence"/>
</dbReference>
<proteinExistence type="predicted"/>
<evidence type="ECO:0000313" key="1">
    <source>
        <dbReference type="EMBL" id="CBY43156.1"/>
    </source>
</evidence>
<protein>
    <submittedName>
        <fullName evidence="1">Uncharacterized protein</fullName>
    </submittedName>
</protein>
<accession>E4Z628</accession>
<name>E4Z628_OIKDI</name>
<reference evidence="1" key="1">
    <citation type="journal article" date="2010" name="Science">
        <title>Plasticity of animal genome architecture unmasked by rapid evolution of a pelagic tunicate.</title>
        <authorList>
            <person name="Denoeud F."/>
            <person name="Henriet S."/>
            <person name="Mungpakdee S."/>
            <person name="Aury J.M."/>
            <person name="Da Silva C."/>
            <person name="Brinkmann H."/>
            <person name="Mikhaleva J."/>
            <person name="Olsen L.C."/>
            <person name="Jubin C."/>
            <person name="Canestro C."/>
            <person name="Bouquet J.M."/>
            <person name="Danks G."/>
            <person name="Poulain J."/>
            <person name="Campsteijn C."/>
            <person name="Adamski M."/>
            <person name="Cross I."/>
            <person name="Yadetie F."/>
            <person name="Muffato M."/>
            <person name="Louis A."/>
            <person name="Butcher S."/>
            <person name="Tsagkogeorga G."/>
            <person name="Konrad A."/>
            <person name="Singh S."/>
            <person name="Jensen M.F."/>
            <person name="Cong E.H."/>
            <person name="Eikeseth-Otteraa H."/>
            <person name="Noel B."/>
            <person name="Anthouard V."/>
            <person name="Porcel B.M."/>
            <person name="Kachouri-Lafond R."/>
            <person name="Nishino A."/>
            <person name="Ugolini M."/>
            <person name="Chourrout P."/>
            <person name="Nishida H."/>
            <person name="Aasland R."/>
            <person name="Huzurbazar S."/>
            <person name="Westhof E."/>
            <person name="Delsuc F."/>
            <person name="Lehrach H."/>
            <person name="Reinhardt R."/>
            <person name="Weissenbach J."/>
            <person name="Roy S.W."/>
            <person name="Artiguenave F."/>
            <person name="Postlethwait J.H."/>
            <person name="Manak J.R."/>
            <person name="Thompson E.M."/>
            <person name="Jaillon O."/>
            <person name="Du Pasquier L."/>
            <person name="Boudinot P."/>
            <person name="Liberles D.A."/>
            <person name="Volff J.N."/>
            <person name="Philippe H."/>
            <person name="Lenhard B."/>
            <person name="Roest Crollius H."/>
            <person name="Wincker P."/>
            <person name="Chourrout D."/>
        </authorList>
    </citation>
    <scope>NUCLEOTIDE SEQUENCE [LARGE SCALE GENOMIC DNA]</scope>
</reference>
<dbReference type="AlphaFoldDB" id="E4Z628"/>